<feature type="region of interest" description="Disordered" evidence="1">
    <location>
        <begin position="1"/>
        <end position="26"/>
    </location>
</feature>
<evidence type="ECO:0000313" key="3">
    <source>
        <dbReference type="Proteomes" id="UP000269271"/>
    </source>
</evidence>
<evidence type="ECO:0000313" key="2">
    <source>
        <dbReference type="EMBL" id="RQT21234.1"/>
    </source>
</evidence>
<proteinExistence type="predicted"/>
<gene>
    <name evidence="2" type="ORF">DF037_30620</name>
</gene>
<dbReference type="AlphaFoldDB" id="A0A3N8QBS1"/>
<accession>A0A3N8QBS1</accession>
<protein>
    <submittedName>
        <fullName evidence="2">Uncharacterized protein</fullName>
    </submittedName>
</protein>
<sequence>MAGRNADHGETVLRYGDSNTHGTRPMTRAGVLERFAREGVHFASDRHRALGQRVVALPQQIA</sequence>
<name>A0A3N8QBS1_9BURK</name>
<reference evidence="2 3" key="1">
    <citation type="submission" date="2018-08" db="EMBL/GenBank/DDBJ databases">
        <title>Comparative analysis of Burkholderia isolates from Puerto Rico.</title>
        <authorList>
            <person name="Hall C."/>
            <person name="Sahl J."/>
            <person name="Wagner D."/>
        </authorList>
    </citation>
    <scope>NUCLEOTIDE SEQUENCE [LARGE SCALE GENOMIC DNA]</scope>
    <source>
        <strain evidence="2 3">Bp9001</strain>
    </source>
</reference>
<comment type="caution">
    <text evidence="2">The sequence shown here is derived from an EMBL/GenBank/DDBJ whole genome shotgun (WGS) entry which is preliminary data.</text>
</comment>
<evidence type="ECO:0000256" key="1">
    <source>
        <dbReference type="SAM" id="MobiDB-lite"/>
    </source>
</evidence>
<dbReference type="Proteomes" id="UP000269271">
    <property type="component" value="Unassembled WGS sequence"/>
</dbReference>
<feature type="compositionally biased region" description="Basic and acidic residues" evidence="1">
    <location>
        <begin position="1"/>
        <end position="11"/>
    </location>
</feature>
<dbReference type="EMBL" id="QTQX01000024">
    <property type="protein sequence ID" value="RQT21234.1"/>
    <property type="molecule type" value="Genomic_DNA"/>
</dbReference>
<organism evidence="2 3">
    <name type="scientific">Burkholderia contaminans</name>
    <dbReference type="NCBI Taxonomy" id="488447"/>
    <lineage>
        <taxon>Bacteria</taxon>
        <taxon>Pseudomonadati</taxon>
        <taxon>Pseudomonadota</taxon>
        <taxon>Betaproteobacteria</taxon>
        <taxon>Burkholderiales</taxon>
        <taxon>Burkholderiaceae</taxon>
        <taxon>Burkholderia</taxon>
        <taxon>Burkholderia cepacia complex</taxon>
    </lineage>
</organism>